<name>A0ABN2JZI9_9MICO</name>
<keyword evidence="2" id="KW-1185">Reference proteome</keyword>
<dbReference type="EMBL" id="BAAAPN010000003">
    <property type="protein sequence ID" value="GAA1744668.1"/>
    <property type="molecule type" value="Genomic_DNA"/>
</dbReference>
<comment type="caution">
    <text evidence="1">The sequence shown here is derived from an EMBL/GenBank/DDBJ whole genome shotgun (WGS) entry which is preliminary data.</text>
</comment>
<dbReference type="RefSeq" id="WP_324385512.1">
    <property type="nucleotide sequence ID" value="NZ_BAAAPN010000003.1"/>
</dbReference>
<evidence type="ECO:0000313" key="2">
    <source>
        <dbReference type="Proteomes" id="UP001501475"/>
    </source>
</evidence>
<protein>
    <submittedName>
        <fullName evidence="1">Uncharacterized protein</fullName>
    </submittedName>
</protein>
<reference evidence="2" key="1">
    <citation type="journal article" date="2019" name="Int. J. Syst. Evol. Microbiol.">
        <title>The Global Catalogue of Microorganisms (GCM) 10K type strain sequencing project: providing services to taxonomists for standard genome sequencing and annotation.</title>
        <authorList>
            <consortium name="The Broad Institute Genomics Platform"/>
            <consortium name="The Broad Institute Genome Sequencing Center for Infectious Disease"/>
            <person name="Wu L."/>
            <person name="Ma J."/>
        </authorList>
    </citation>
    <scope>NUCLEOTIDE SEQUENCE [LARGE SCALE GENOMIC DNA]</scope>
    <source>
        <strain evidence="2">JCM 15591</strain>
    </source>
</reference>
<dbReference type="Proteomes" id="UP001501475">
    <property type="component" value="Unassembled WGS sequence"/>
</dbReference>
<gene>
    <name evidence="1" type="ORF">GCM10009810_01680</name>
</gene>
<proteinExistence type="predicted"/>
<sequence length="256" mass="27774">MTDETYSLTVDFAGEVHQLDGSTSFVIGREGDLVIDDNPYLHRHFIEFSLVDGLWWVRNVGSRIAAFLTDGQGLMRTSLAAGARLPLVFPSTLLTFTAGATAYEVILTTDVATYETQQHRVVTTGDTTISPTTFTETQLLAILALAEPLLRRAGSGAAEVPAAVDAARRLGWAQTRFNRKLDNVCDKLTRAGVRGLHGSPGAEASNRRLQLVEYAVSTLLVTRSDLPLLDREARKNATVLARAAQGHPIEDPGDDE</sequence>
<accession>A0ABN2JZI9</accession>
<organism evidence="1 2">
    <name type="scientific">Nostocoides vanveenii</name>
    <dbReference type="NCBI Taxonomy" id="330835"/>
    <lineage>
        <taxon>Bacteria</taxon>
        <taxon>Bacillati</taxon>
        <taxon>Actinomycetota</taxon>
        <taxon>Actinomycetes</taxon>
        <taxon>Micrococcales</taxon>
        <taxon>Intrasporangiaceae</taxon>
        <taxon>Nostocoides</taxon>
    </lineage>
</organism>
<evidence type="ECO:0000313" key="1">
    <source>
        <dbReference type="EMBL" id="GAA1744668.1"/>
    </source>
</evidence>